<keyword evidence="11" id="KW-0496">Mitochondrion</keyword>
<dbReference type="EC" id="2.7.8.5" evidence="11"/>
<keyword evidence="11" id="KW-0547">Nucleotide-binding</keyword>
<evidence type="ECO:0000256" key="3">
    <source>
        <dbReference type="ARBA" id="ARBA00010682"/>
    </source>
</evidence>
<evidence type="ECO:0000313" key="13">
    <source>
        <dbReference type="EMBL" id="KAJ8870696.1"/>
    </source>
</evidence>
<feature type="domain" description="PLD phosphodiesterase" evidence="12">
    <location>
        <begin position="194"/>
        <end position="220"/>
    </location>
</feature>
<name>A0ABQ9GE70_9NEOP</name>
<comment type="caution">
    <text evidence="13">The sequence shown here is derived from an EMBL/GenBank/DDBJ whole genome shotgun (WGS) entry which is preliminary data.</text>
</comment>
<dbReference type="Gene3D" id="3.30.870.10">
    <property type="entry name" value="Endonuclease Chain A"/>
    <property type="match status" value="2"/>
</dbReference>
<evidence type="ECO:0000256" key="6">
    <source>
        <dbReference type="ARBA" id="ARBA00022737"/>
    </source>
</evidence>
<evidence type="ECO:0000256" key="10">
    <source>
        <dbReference type="ARBA" id="ARBA00048586"/>
    </source>
</evidence>
<comment type="catalytic activity">
    <reaction evidence="10 11">
        <text>a CDP-1,2-diacyl-sn-glycerol + sn-glycerol 3-phosphate = a 1,2-diacyl-sn-glycero-3-phospho-(1'-sn-glycero-3'-phosphate) + CMP + H(+)</text>
        <dbReference type="Rhea" id="RHEA:12593"/>
        <dbReference type="ChEBI" id="CHEBI:15378"/>
        <dbReference type="ChEBI" id="CHEBI:57597"/>
        <dbReference type="ChEBI" id="CHEBI:58332"/>
        <dbReference type="ChEBI" id="CHEBI:60110"/>
        <dbReference type="ChEBI" id="CHEBI:60377"/>
        <dbReference type="EC" id="2.7.8.5"/>
    </reaction>
</comment>
<keyword evidence="4 11" id="KW-0444">Lipid biosynthesis</keyword>
<comment type="similarity">
    <text evidence="3 11">Belongs to the CDP-alcohol phosphatidyltransferase class-II family.</text>
</comment>
<comment type="function">
    <text evidence="1 11">Functions in the biosynthesis of the anionic phospholipids phosphatidylglycerol and cardiolipin.</text>
</comment>
<keyword evidence="5 11" id="KW-0808">Transferase</keyword>
<keyword evidence="6" id="KW-0677">Repeat</keyword>
<reference evidence="13 14" key="1">
    <citation type="submission" date="2023-02" db="EMBL/GenBank/DDBJ databases">
        <title>LHISI_Scaffold_Assembly.</title>
        <authorList>
            <person name="Stuart O.P."/>
            <person name="Cleave R."/>
            <person name="Magrath M.J.L."/>
            <person name="Mikheyev A.S."/>
        </authorList>
    </citation>
    <scope>NUCLEOTIDE SEQUENCE [LARGE SCALE GENOMIC DNA]</scope>
    <source>
        <strain evidence="13">Daus_M_001</strain>
        <tissue evidence="13">Leg muscle</tissue>
    </source>
</reference>
<dbReference type="SUPFAM" id="SSF56024">
    <property type="entry name" value="Phospholipase D/nuclease"/>
    <property type="match status" value="1"/>
</dbReference>
<dbReference type="PANTHER" id="PTHR12586:SF1">
    <property type="entry name" value="CDP-DIACYLGLYCEROL--GLYCEROL-3-PHOSPHATE 3-PHOSPHATIDYLTRANSFERASE, MITOCHONDRIAL"/>
    <property type="match status" value="1"/>
</dbReference>
<dbReference type="Proteomes" id="UP001159363">
    <property type="component" value="Chromosome 12"/>
</dbReference>
<accession>A0ABQ9GE70</accession>
<dbReference type="SMART" id="SM00155">
    <property type="entry name" value="PLDc"/>
    <property type="match status" value="2"/>
</dbReference>
<comment type="subcellular location">
    <subcellularLocation>
        <location evidence="11">Mitochondrion</location>
    </subcellularLocation>
</comment>
<dbReference type="PANTHER" id="PTHR12586">
    <property type="entry name" value="CDP-DIACYLGLYCEROL--SERINE O-PHOSPHATIDYLTRANSFERASE"/>
    <property type="match status" value="1"/>
</dbReference>
<comment type="pathway">
    <text evidence="2 11">Phospholipid metabolism; phosphatidylglycerol biosynthesis; phosphatidylglycerol from CDP-diacylglycerol: step 1/2.</text>
</comment>
<keyword evidence="14" id="KW-1185">Reference proteome</keyword>
<evidence type="ECO:0000256" key="9">
    <source>
        <dbReference type="ARBA" id="ARBA00023264"/>
    </source>
</evidence>
<keyword evidence="7 11" id="KW-0443">Lipid metabolism</keyword>
<keyword evidence="9 11" id="KW-1208">Phospholipid metabolism</keyword>
<gene>
    <name evidence="13" type="ORF">PR048_029721</name>
</gene>
<dbReference type="PROSITE" id="PS50035">
    <property type="entry name" value="PLD"/>
    <property type="match status" value="1"/>
</dbReference>
<organism evidence="13 14">
    <name type="scientific">Dryococelus australis</name>
    <dbReference type="NCBI Taxonomy" id="614101"/>
    <lineage>
        <taxon>Eukaryota</taxon>
        <taxon>Metazoa</taxon>
        <taxon>Ecdysozoa</taxon>
        <taxon>Arthropoda</taxon>
        <taxon>Hexapoda</taxon>
        <taxon>Insecta</taxon>
        <taxon>Pterygota</taxon>
        <taxon>Neoptera</taxon>
        <taxon>Polyneoptera</taxon>
        <taxon>Phasmatodea</taxon>
        <taxon>Verophasmatodea</taxon>
        <taxon>Anareolatae</taxon>
        <taxon>Phasmatidae</taxon>
        <taxon>Eurycanthinae</taxon>
        <taxon>Dryococelus</taxon>
    </lineage>
</organism>
<evidence type="ECO:0000256" key="5">
    <source>
        <dbReference type="ARBA" id="ARBA00022679"/>
    </source>
</evidence>
<dbReference type="InterPro" id="IPR001736">
    <property type="entry name" value="PLipase_D/transphosphatidylase"/>
</dbReference>
<keyword evidence="8 11" id="KW-0594">Phospholipid biosynthesis</keyword>
<proteinExistence type="inferred from homology"/>
<evidence type="ECO:0000256" key="8">
    <source>
        <dbReference type="ARBA" id="ARBA00023209"/>
    </source>
</evidence>
<protein>
    <recommendedName>
        <fullName evidence="11">CDP-diacylglycerol--glycerol-3-phosphate 3-phosphatidyltransferase</fullName>
        <ecNumber evidence="11">2.7.8.5</ecNumber>
    </recommendedName>
</protein>
<evidence type="ECO:0000256" key="2">
    <source>
        <dbReference type="ARBA" id="ARBA00005042"/>
    </source>
</evidence>
<evidence type="ECO:0000256" key="1">
    <source>
        <dbReference type="ARBA" id="ARBA00003537"/>
    </source>
</evidence>
<sequence>MLEDNVKSYDNGLGGGLVSPETGAAMSILRKLFNVYTVQCMERVGEESVAGTVVHKSQFPASEKWWLDGTVPAFPVSADKIKIIKEPSVFYETLLEKCMSADQRITLASLYLGTGSLEKKLVSALQERLEQTGGRLHVRVLLDHTRGCRGRPNSRHMLLPLLARFKHACQVYLYHTPLLRNPWRRLIPPRYNELVGLQHMKLYLFDNTLIISGANLSHDYFSNRQDRYVVVEDCPALADFYHGLVATTCDFSLRLDEHDAEHLSEGWVFHPYRDNRQAFVAAAGEHVRRFYSQAAQRSRSLLVPPDTNTWVVALVEMGQLGVQCDSVHSQRILESVQHGSSVHLATGYFNLTNEYADAIMHRCPATCHILMAHPSANGFLGARGPAGAIPMAYRMLAAAFLRRVVFAGQVGRVHMWEYVRPGWTYHGKGLWYTRPGEHAPCLTLVGSSNMGARSVQRDLESQVAVVTTDPRLQQSLAEERDALFSRGTHFTLATAADLKAPLWLSAVVRCFSHYF</sequence>
<evidence type="ECO:0000313" key="14">
    <source>
        <dbReference type="Proteomes" id="UP001159363"/>
    </source>
</evidence>
<dbReference type="Pfam" id="PF13091">
    <property type="entry name" value="PLDc_2"/>
    <property type="match status" value="1"/>
</dbReference>
<dbReference type="InterPro" id="IPR025202">
    <property type="entry name" value="PLD-like_dom"/>
</dbReference>
<dbReference type="PIRSF" id="PIRSF000850">
    <property type="entry name" value="Phospholipase_D_PSS"/>
    <property type="match status" value="1"/>
</dbReference>
<dbReference type="EMBL" id="JARBHB010000013">
    <property type="protein sequence ID" value="KAJ8870696.1"/>
    <property type="molecule type" value="Genomic_DNA"/>
</dbReference>
<dbReference type="CDD" id="cd09137">
    <property type="entry name" value="PLDc_PGS1_euk_2"/>
    <property type="match status" value="1"/>
</dbReference>
<evidence type="ECO:0000259" key="12">
    <source>
        <dbReference type="PROSITE" id="PS50035"/>
    </source>
</evidence>
<dbReference type="CDD" id="cd09135">
    <property type="entry name" value="PLDc_PGS1_euk_1"/>
    <property type="match status" value="1"/>
</dbReference>
<dbReference type="InterPro" id="IPR016270">
    <property type="entry name" value="PGS1"/>
</dbReference>
<keyword evidence="11" id="KW-0067">ATP-binding</keyword>
<evidence type="ECO:0000256" key="11">
    <source>
        <dbReference type="RuleBase" id="RU365024"/>
    </source>
</evidence>
<evidence type="ECO:0000256" key="4">
    <source>
        <dbReference type="ARBA" id="ARBA00022516"/>
    </source>
</evidence>
<evidence type="ECO:0000256" key="7">
    <source>
        <dbReference type="ARBA" id="ARBA00023098"/>
    </source>
</evidence>